<dbReference type="InterPro" id="IPR002083">
    <property type="entry name" value="MATH/TRAF_dom"/>
</dbReference>
<dbReference type="GO" id="GO:0071472">
    <property type="term" value="P:cellular response to salt stress"/>
    <property type="evidence" value="ECO:0007669"/>
    <property type="project" value="UniProtKB-ARBA"/>
</dbReference>
<dbReference type="CDD" id="cd00121">
    <property type="entry name" value="MATH"/>
    <property type="match status" value="1"/>
</dbReference>
<feature type="domain" description="BTB" evidence="4">
    <location>
        <begin position="168"/>
        <end position="211"/>
    </location>
</feature>
<dbReference type="InterPro" id="IPR045005">
    <property type="entry name" value="BPM1-6"/>
</dbReference>
<dbReference type="SUPFAM" id="SSF49599">
    <property type="entry name" value="TRAF domain-like"/>
    <property type="match status" value="1"/>
</dbReference>
<evidence type="ECO:0000313" key="6">
    <source>
        <dbReference type="Proteomes" id="UP000485058"/>
    </source>
</evidence>
<dbReference type="CDD" id="cd18186">
    <property type="entry name" value="BTB_POZ_ZBTB_KLHL-like"/>
    <property type="match status" value="1"/>
</dbReference>
<dbReference type="InterPro" id="IPR000210">
    <property type="entry name" value="BTB/POZ_dom"/>
</dbReference>
<accession>A0A699Y6X6</accession>
<dbReference type="PROSITE" id="PS50097">
    <property type="entry name" value="BTB"/>
    <property type="match status" value="1"/>
</dbReference>
<evidence type="ECO:0000313" key="5">
    <source>
        <dbReference type="EMBL" id="GFH05970.1"/>
    </source>
</evidence>
<dbReference type="PANTHER" id="PTHR26379:SF187">
    <property type="entry name" value="OS07G0655300 PROTEIN"/>
    <property type="match status" value="1"/>
</dbReference>
<dbReference type="Pfam" id="PF00651">
    <property type="entry name" value="BTB"/>
    <property type="match status" value="1"/>
</dbReference>
<comment type="function">
    <text evidence="1">May act as a substrate-specific adapter of an E3 ubiquitin-protein ligase complex (CUL3-RBX1-BTB) which mediates the ubiquitination and subsequent proteasomal degradation of target proteins.</text>
</comment>
<organism evidence="5 6">
    <name type="scientific">Haematococcus lacustris</name>
    <name type="common">Green alga</name>
    <name type="synonym">Haematococcus pluvialis</name>
    <dbReference type="NCBI Taxonomy" id="44745"/>
    <lineage>
        <taxon>Eukaryota</taxon>
        <taxon>Viridiplantae</taxon>
        <taxon>Chlorophyta</taxon>
        <taxon>core chlorophytes</taxon>
        <taxon>Chlorophyceae</taxon>
        <taxon>CS clade</taxon>
        <taxon>Chlamydomonadales</taxon>
        <taxon>Haematococcaceae</taxon>
        <taxon>Haematococcus</taxon>
    </lineage>
</organism>
<dbReference type="InterPro" id="IPR008974">
    <property type="entry name" value="TRAF-like"/>
</dbReference>
<dbReference type="GO" id="GO:0016567">
    <property type="term" value="P:protein ubiquitination"/>
    <property type="evidence" value="ECO:0007669"/>
    <property type="project" value="InterPro"/>
</dbReference>
<dbReference type="SUPFAM" id="SSF54695">
    <property type="entry name" value="POZ domain"/>
    <property type="match status" value="1"/>
</dbReference>
<dbReference type="InterPro" id="IPR011333">
    <property type="entry name" value="SKP1/BTB/POZ_sf"/>
</dbReference>
<dbReference type="InterPro" id="IPR034090">
    <property type="entry name" value="BPM_C"/>
</dbReference>
<keyword evidence="6" id="KW-1185">Reference proteome</keyword>
<feature type="non-terminal residue" evidence="5">
    <location>
        <position position="327"/>
    </location>
</feature>
<name>A0A699Y6X6_HAELA</name>
<dbReference type="CDD" id="cd14736">
    <property type="entry name" value="BACK_AtBPM-like"/>
    <property type="match status" value="1"/>
</dbReference>
<dbReference type="Pfam" id="PF24570">
    <property type="entry name" value="BACK_BPM_SPOP"/>
    <property type="match status" value="1"/>
</dbReference>
<dbReference type="Gene3D" id="1.25.40.420">
    <property type="match status" value="1"/>
</dbReference>
<dbReference type="PANTHER" id="PTHR26379">
    <property type="entry name" value="BTB/POZ AND MATH DOMAIN-CONTAINING PROTEIN 1"/>
    <property type="match status" value="1"/>
</dbReference>
<protein>
    <recommendedName>
        <fullName evidence="4">BTB domain-containing protein</fullName>
    </recommendedName>
</protein>
<evidence type="ECO:0000256" key="3">
    <source>
        <dbReference type="ARBA" id="ARBA00010846"/>
    </source>
</evidence>
<dbReference type="Pfam" id="PF22486">
    <property type="entry name" value="MATH_2"/>
    <property type="match status" value="1"/>
</dbReference>
<feature type="non-terminal residue" evidence="5">
    <location>
        <position position="1"/>
    </location>
</feature>
<proteinExistence type="inferred from homology"/>
<dbReference type="Gene3D" id="2.60.210.10">
    <property type="entry name" value="Apoptosis, Tumor Necrosis Factor Receptor Associated Protein 2, Chain A"/>
    <property type="match status" value="1"/>
</dbReference>
<comment type="similarity">
    <text evidence="3">Belongs to the Tdpoz family.</text>
</comment>
<dbReference type="AlphaFoldDB" id="A0A699Y6X6"/>
<comment type="caution">
    <text evidence="5">The sequence shown here is derived from an EMBL/GenBank/DDBJ whole genome shotgun (WGS) entry which is preliminary data.</text>
</comment>
<evidence type="ECO:0000256" key="2">
    <source>
        <dbReference type="ARBA" id="ARBA00004906"/>
    </source>
</evidence>
<dbReference type="EMBL" id="BLLF01000016">
    <property type="protein sequence ID" value="GFH05970.1"/>
    <property type="molecule type" value="Genomic_DNA"/>
</dbReference>
<dbReference type="InterPro" id="IPR056423">
    <property type="entry name" value="BACK_BPM_SPOP"/>
</dbReference>
<comment type="pathway">
    <text evidence="2">Protein modification; protein ubiquitination.</text>
</comment>
<reference evidence="5 6" key="1">
    <citation type="submission" date="2020-02" db="EMBL/GenBank/DDBJ databases">
        <title>Draft genome sequence of Haematococcus lacustris strain NIES-144.</title>
        <authorList>
            <person name="Morimoto D."/>
            <person name="Nakagawa S."/>
            <person name="Yoshida T."/>
            <person name="Sawayama S."/>
        </authorList>
    </citation>
    <scope>NUCLEOTIDE SEQUENCE [LARGE SCALE GENOMIC DNA]</scope>
    <source>
        <strain evidence="5 6">NIES-144</strain>
    </source>
</reference>
<evidence type="ECO:0000256" key="1">
    <source>
        <dbReference type="ARBA" id="ARBA00002668"/>
    </source>
</evidence>
<sequence length="327" mass="34944">PVSILKDGCSSAWVVGALVQNEYAALFVALIGQGPNPQGVVNTSEGKVVRAFHRFTLVDQTGQGRDLSKGRMRDAGAVKISCAGQDPNARNCHGYRKFVKRSILEEPARGFLVNDTIIIKYIIELVVSSGGALSRSTQPAGPRSDLIRVPSPNISADLAHLLASGDNADFEMVVEDEVIPVHKVVLCCRSEFFKAMLCSPMREGQENRIVLSLLGSGGNGYMICERRLCETIDVATVATTLTLAEQNSAEELKKVCLEFVSRNLAAVMQTDGYKHMTSSCPALQAEILTTVANVQPLMPDRLAGPSGLLPGAVGGPLPPAVAGHRQH</sequence>
<dbReference type="Proteomes" id="UP000485058">
    <property type="component" value="Unassembled WGS sequence"/>
</dbReference>
<gene>
    <name evidence="5" type="ORF">HaLaN_00523</name>
</gene>
<dbReference type="Gene3D" id="3.30.710.10">
    <property type="entry name" value="Potassium Channel Kv1.1, Chain A"/>
    <property type="match status" value="1"/>
</dbReference>
<evidence type="ECO:0000259" key="4">
    <source>
        <dbReference type="PROSITE" id="PS50097"/>
    </source>
</evidence>